<evidence type="ECO:0000313" key="3">
    <source>
        <dbReference type="EMBL" id="PIA89651.1"/>
    </source>
</evidence>
<dbReference type="AlphaFoldDB" id="A0A2G5HAU6"/>
<feature type="repeat" description="TPR" evidence="1">
    <location>
        <begin position="71"/>
        <end position="104"/>
    </location>
</feature>
<dbReference type="OrthoDB" id="1872379at2759"/>
<accession>A0A2G5HAU6</accession>
<dbReference type="InterPro" id="IPR052769">
    <property type="entry name" value="TPR_domain_protein"/>
</dbReference>
<proteinExistence type="predicted"/>
<gene>
    <name evidence="3" type="ORF">CB0940_06914</name>
    <name evidence="4" type="ORF">RHO25_007468</name>
</gene>
<sequence>MTKHSRLSAHQPGDDDSDSDASFHSFKDDSEQPIATDPKPQPILPQDEPKLTKPVIERFSPEEEATLLAESNSLKGSGNQLFGKGSYENAIQTYDRALASCPNYLDFELAVLRSNIAACHIKLEDWKEAVESADKGVNNLDNLEPLPPLPKPRDPRKDGKEDESKDDGIEEVDDDVEERIANLQKSGRTLDEVRKLQIKLLLRRAKAKTELAGWANLQAADEDYRILLSPTIQPCLSPTDLRFVKDAVRALAPKLNEAKEKEMGEMVDKLKGLGNSVLGMFGMSTDNFQFVKDEKTGGYSMNFQQNPGKK</sequence>
<reference evidence="3 5" key="1">
    <citation type="submission" date="2015-10" db="EMBL/GenBank/DDBJ databases">
        <title>The cercosporin biosynthetic gene cluster was horizontally transferred to several fungal lineages and shown to be expanded in Cercospora beticola based on microsynteny with recipient genomes.</title>
        <authorList>
            <person name="De Jonge R."/>
            <person name="Ebert M.K."/>
            <person name="Suttle J.C."/>
            <person name="Jurick Ii W.M."/>
            <person name="Secor G.A."/>
            <person name="Thomma B.P."/>
            <person name="Van De Peer Y."/>
            <person name="Bolton M.D."/>
        </authorList>
    </citation>
    <scope>NUCLEOTIDE SEQUENCE [LARGE SCALE GENOMIC DNA]</scope>
    <source>
        <strain evidence="3 5">09-40</strain>
    </source>
</reference>
<reference evidence="4 6" key="2">
    <citation type="submission" date="2023-09" db="EMBL/GenBank/DDBJ databases">
        <title>Complete-Gapless Cercospora beticola genome.</title>
        <authorList>
            <person name="Wyatt N.A."/>
            <person name="Spanner R.E."/>
            <person name="Bolton M.D."/>
        </authorList>
    </citation>
    <scope>NUCLEOTIDE SEQUENCE [LARGE SCALE GENOMIC DNA]</scope>
    <source>
        <strain evidence="4">Cb09-40</strain>
    </source>
</reference>
<dbReference type="PANTHER" id="PTHR46014">
    <property type="entry name" value="TETRATRICOPEPTIDE REPEAT PROTEIN 1"/>
    <property type="match status" value="1"/>
</dbReference>
<dbReference type="SMART" id="SM00028">
    <property type="entry name" value="TPR"/>
    <property type="match status" value="2"/>
</dbReference>
<dbReference type="Proteomes" id="UP001302367">
    <property type="component" value="Chromosome 5"/>
</dbReference>
<dbReference type="SUPFAM" id="SSF48452">
    <property type="entry name" value="TPR-like"/>
    <property type="match status" value="1"/>
</dbReference>
<dbReference type="EMBL" id="CP134188">
    <property type="protein sequence ID" value="WPB02832.1"/>
    <property type="molecule type" value="Genomic_DNA"/>
</dbReference>
<name>A0A2G5HAU6_CERBT</name>
<feature type="compositionally biased region" description="Basic and acidic residues" evidence="2">
    <location>
        <begin position="151"/>
        <end position="167"/>
    </location>
</feature>
<keyword evidence="1" id="KW-0802">TPR repeat</keyword>
<dbReference type="InterPro" id="IPR019734">
    <property type="entry name" value="TPR_rpt"/>
</dbReference>
<dbReference type="Proteomes" id="UP000230605">
    <property type="component" value="Chromosome 5"/>
</dbReference>
<evidence type="ECO:0000313" key="4">
    <source>
        <dbReference type="EMBL" id="WPB02832.1"/>
    </source>
</evidence>
<dbReference type="EMBL" id="LKMD01000108">
    <property type="protein sequence ID" value="PIA89651.1"/>
    <property type="molecule type" value="Genomic_DNA"/>
</dbReference>
<feature type="region of interest" description="Disordered" evidence="2">
    <location>
        <begin position="137"/>
        <end position="174"/>
    </location>
</feature>
<feature type="region of interest" description="Disordered" evidence="2">
    <location>
        <begin position="1"/>
        <end position="54"/>
    </location>
</feature>
<dbReference type="PANTHER" id="PTHR46014:SF1">
    <property type="entry name" value="TETRATRICOPEPTIDE REPEAT PROTEIN 1"/>
    <property type="match status" value="1"/>
</dbReference>
<evidence type="ECO:0000256" key="2">
    <source>
        <dbReference type="SAM" id="MobiDB-lite"/>
    </source>
</evidence>
<evidence type="ECO:0000313" key="5">
    <source>
        <dbReference type="Proteomes" id="UP000230605"/>
    </source>
</evidence>
<evidence type="ECO:0000256" key="1">
    <source>
        <dbReference type="PROSITE-ProRule" id="PRU00339"/>
    </source>
</evidence>
<dbReference type="InterPro" id="IPR011990">
    <property type="entry name" value="TPR-like_helical_dom_sf"/>
</dbReference>
<evidence type="ECO:0000313" key="6">
    <source>
        <dbReference type="Proteomes" id="UP001302367"/>
    </source>
</evidence>
<organism evidence="3 5">
    <name type="scientific">Cercospora beticola</name>
    <name type="common">Sugarbeet leaf spot fungus</name>
    <dbReference type="NCBI Taxonomy" id="122368"/>
    <lineage>
        <taxon>Eukaryota</taxon>
        <taxon>Fungi</taxon>
        <taxon>Dikarya</taxon>
        <taxon>Ascomycota</taxon>
        <taxon>Pezizomycotina</taxon>
        <taxon>Dothideomycetes</taxon>
        <taxon>Dothideomycetidae</taxon>
        <taxon>Mycosphaerellales</taxon>
        <taxon>Mycosphaerellaceae</taxon>
        <taxon>Cercospora</taxon>
    </lineage>
</organism>
<keyword evidence="6" id="KW-1185">Reference proteome</keyword>
<dbReference type="PROSITE" id="PS50005">
    <property type="entry name" value="TPR"/>
    <property type="match status" value="1"/>
</dbReference>
<dbReference type="Gene3D" id="1.25.40.10">
    <property type="entry name" value="Tetratricopeptide repeat domain"/>
    <property type="match status" value="1"/>
</dbReference>
<protein>
    <submittedName>
        <fullName evidence="3">Uncharacterized protein</fullName>
    </submittedName>
</protein>